<evidence type="ECO:0000313" key="2">
    <source>
        <dbReference type="EMBL" id="GHC75131.1"/>
    </source>
</evidence>
<dbReference type="NCBIfam" id="TIGR02532">
    <property type="entry name" value="IV_pilin_GFxxxE"/>
    <property type="match status" value="1"/>
</dbReference>
<evidence type="ECO:0000256" key="1">
    <source>
        <dbReference type="SAM" id="Phobius"/>
    </source>
</evidence>
<evidence type="ECO:0008006" key="4">
    <source>
        <dbReference type="Google" id="ProtNLM"/>
    </source>
</evidence>
<dbReference type="Proteomes" id="UP000626210">
    <property type="component" value="Unassembled WGS sequence"/>
</dbReference>
<protein>
    <recommendedName>
        <fullName evidence="4">General secretion pathway protein H</fullName>
    </recommendedName>
</protein>
<name>A0ABQ3FXN0_9BURK</name>
<organism evidence="2 3">
    <name type="scientific">Pseudorhodoferax aquiterrae</name>
    <dbReference type="NCBI Taxonomy" id="747304"/>
    <lineage>
        <taxon>Bacteria</taxon>
        <taxon>Pseudomonadati</taxon>
        <taxon>Pseudomonadota</taxon>
        <taxon>Betaproteobacteria</taxon>
        <taxon>Burkholderiales</taxon>
        <taxon>Comamonadaceae</taxon>
    </lineage>
</organism>
<evidence type="ECO:0000313" key="3">
    <source>
        <dbReference type="Proteomes" id="UP000626210"/>
    </source>
</evidence>
<accession>A0ABQ3FXN0</accession>
<dbReference type="EMBL" id="BMYK01000003">
    <property type="protein sequence ID" value="GHC75131.1"/>
    <property type="molecule type" value="Genomic_DNA"/>
</dbReference>
<dbReference type="Pfam" id="PF07963">
    <property type="entry name" value="N_methyl"/>
    <property type="match status" value="1"/>
</dbReference>
<gene>
    <name evidence="2" type="ORF">GCM10007320_12870</name>
</gene>
<dbReference type="InterPro" id="IPR012902">
    <property type="entry name" value="N_methyl_site"/>
</dbReference>
<dbReference type="RefSeq" id="WP_189686135.1">
    <property type="nucleotide sequence ID" value="NZ_BMYK01000003.1"/>
</dbReference>
<feature type="transmembrane region" description="Helical" evidence="1">
    <location>
        <begin position="21"/>
        <end position="43"/>
    </location>
</feature>
<keyword evidence="1" id="KW-0812">Transmembrane</keyword>
<comment type="caution">
    <text evidence="2">The sequence shown here is derived from an EMBL/GenBank/DDBJ whole genome shotgun (WGS) entry which is preliminary data.</text>
</comment>
<dbReference type="SUPFAM" id="SSF54523">
    <property type="entry name" value="Pili subunits"/>
    <property type="match status" value="1"/>
</dbReference>
<keyword evidence="3" id="KW-1185">Reference proteome</keyword>
<keyword evidence="1" id="KW-1133">Transmembrane helix</keyword>
<dbReference type="PROSITE" id="PS00409">
    <property type="entry name" value="PROKAR_NTER_METHYL"/>
    <property type="match status" value="1"/>
</dbReference>
<reference evidence="3" key="1">
    <citation type="journal article" date="2019" name="Int. J. Syst. Evol. Microbiol.">
        <title>The Global Catalogue of Microorganisms (GCM) 10K type strain sequencing project: providing services to taxonomists for standard genome sequencing and annotation.</title>
        <authorList>
            <consortium name="The Broad Institute Genomics Platform"/>
            <consortium name="The Broad Institute Genome Sequencing Center for Infectious Disease"/>
            <person name="Wu L."/>
            <person name="Ma J."/>
        </authorList>
    </citation>
    <scope>NUCLEOTIDE SEQUENCE [LARGE SCALE GENOMIC DNA]</scope>
    <source>
        <strain evidence="3">KCTC 23314</strain>
    </source>
</reference>
<proteinExistence type="predicted"/>
<dbReference type="InterPro" id="IPR045584">
    <property type="entry name" value="Pilin-like"/>
</dbReference>
<sequence length="154" mass="16512">MRTSAAGNKPTTSRTRQRGFTLLELLVVVAIVALASAGVGFAFRDSADSQLEREAQRLAALFDAARAQSRANGVPVRWRALEGGFRFEGALPGTLPEHWLSRDTIVAAQASVLLGPEPVIGAQWLELRSVANPQLALRVATDGVRPFAVQNVQP</sequence>
<keyword evidence="1" id="KW-0472">Membrane</keyword>